<reference evidence="2 3" key="1">
    <citation type="journal article" date="2017" name="Antonie Van Leeuwenhoek">
        <title>Rhizobium rhizosphaerae sp. nov., a novel species isolated from rice rhizosphere.</title>
        <authorList>
            <person name="Zhao J.J."/>
            <person name="Zhang J."/>
            <person name="Zhang R.J."/>
            <person name="Zhang C.W."/>
            <person name="Yin H.Q."/>
            <person name="Zhang X.X."/>
        </authorList>
    </citation>
    <scope>NUCLEOTIDE SEQUENCE [LARGE SCALE GENOMIC DNA]</scope>
    <source>
        <strain evidence="2 3">BSs20135</strain>
    </source>
</reference>
<gene>
    <name evidence="2" type="ORF">GARC_2875</name>
</gene>
<dbReference type="Gene3D" id="3.40.50.1820">
    <property type="entry name" value="alpha/beta hydrolase"/>
    <property type="match status" value="1"/>
</dbReference>
<evidence type="ECO:0000259" key="1">
    <source>
        <dbReference type="Pfam" id="PF12697"/>
    </source>
</evidence>
<dbReference type="STRING" id="493475.GARC_2875"/>
<dbReference type="Proteomes" id="UP000006327">
    <property type="component" value="Unassembled WGS sequence"/>
</dbReference>
<dbReference type="RefSeq" id="WP_007621136.1">
    <property type="nucleotide sequence ID" value="NZ_BAEO01000041.1"/>
</dbReference>
<dbReference type="InterPro" id="IPR000639">
    <property type="entry name" value="Epox_hydrolase-like"/>
</dbReference>
<organism evidence="2 3">
    <name type="scientific">Paraglaciecola arctica BSs20135</name>
    <dbReference type="NCBI Taxonomy" id="493475"/>
    <lineage>
        <taxon>Bacteria</taxon>
        <taxon>Pseudomonadati</taxon>
        <taxon>Pseudomonadota</taxon>
        <taxon>Gammaproteobacteria</taxon>
        <taxon>Alteromonadales</taxon>
        <taxon>Alteromonadaceae</taxon>
        <taxon>Paraglaciecola</taxon>
    </lineage>
</organism>
<dbReference type="InterPro" id="IPR029058">
    <property type="entry name" value="AB_hydrolase_fold"/>
</dbReference>
<dbReference type="PANTHER" id="PTHR43798">
    <property type="entry name" value="MONOACYLGLYCEROL LIPASE"/>
    <property type="match status" value="1"/>
</dbReference>
<dbReference type="InterPro" id="IPR000073">
    <property type="entry name" value="AB_hydrolase_1"/>
</dbReference>
<keyword evidence="3" id="KW-1185">Reference proteome</keyword>
<evidence type="ECO:0000313" key="3">
    <source>
        <dbReference type="Proteomes" id="UP000006327"/>
    </source>
</evidence>
<name>K6Z8T8_9ALTE</name>
<feature type="domain" description="AB hydrolase-1" evidence="1">
    <location>
        <begin position="11"/>
        <end position="256"/>
    </location>
</feature>
<dbReference type="GO" id="GO:0003824">
    <property type="term" value="F:catalytic activity"/>
    <property type="evidence" value="ECO:0007669"/>
    <property type="project" value="InterPro"/>
</dbReference>
<proteinExistence type="predicted"/>
<protein>
    <recommendedName>
        <fullName evidence="1">AB hydrolase-1 domain-containing protein</fullName>
    </recommendedName>
</protein>
<accession>K6Z8T8</accession>
<dbReference type="OrthoDB" id="5729753at2"/>
<dbReference type="AlphaFoldDB" id="K6Z8T8"/>
<dbReference type="EMBL" id="BAEO01000041">
    <property type="protein sequence ID" value="GAC19840.1"/>
    <property type="molecule type" value="Genomic_DNA"/>
</dbReference>
<dbReference type="eggNOG" id="COG0596">
    <property type="taxonomic scope" value="Bacteria"/>
</dbReference>
<sequence length="269" mass="30036">MTTATTISLHFAHANGFPGGSYQQIFNQFPDDFEVHALPKFAHSERFPVNANLANQVLELIDYLTHTVAKPVYVVGHSMGAVVSFMTACERPDLIKGVIMLDPPIASGLARIAFKLLKYSPLIDKFSPAGKAKVRCQSWPLGTDLVAYFKGKALFKNFQLACIQDYVDAAIDEREGKLQLNFDAQIEANIYRNVPHNINQYYKRLSVPGLLVTGSHSDVCIPSMLATFIKKSKIEHLVFEGGGHMFPLEKPQQVAKIITDRVRLWESEI</sequence>
<dbReference type="SUPFAM" id="SSF53474">
    <property type="entry name" value="alpha/beta-Hydrolases"/>
    <property type="match status" value="1"/>
</dbReference>
<evidence type="ECO:0000313" key="2">
    <source>
        <dbReference type="EMBL" id="GAC19840.1"/>
    </source>
</evidence>
<dbReference type="InterPro" id="IPR050266">
    <property type="entry name" value="AB_hydrolase_sf"/>
</dbReference>
<dbReference type="PRINTS" id="PR00412">
    <property type="entry name" value="EPOXHYDRLASE"/>
</dbReference>
<comment type="caution">
    <text evidence="2">The sequence shown here is derived from an EMBL/GenBank/DDBJ whole genome shotgun (WGS) entry which is preliminary data.</text>
</comment>
<dbReference type="Pfam" id="PF12697">
    <property type="entry name" value="Abhydrolase_6"/>
    <property type="match status" value="1"/>
</dbReference>